<protein>
    <submittedName>
        <fullName evidence="8">ATP-dependent RNA helicase VF1437</fullName>
    </submittedName>
</protein>
<dbReference type="GO" id="GO:0003724">
    <property type="term" value="F:RNA helicase activity"/>
    <property type="evidence" value="ECO:0007669"/>
    <property type="project" value="TreeGrafter"/>
</dbReference>
<dbReference type="STRING" id="754436.JCM19237_5359"/>
<dbReference type="PANTHER" id="PTHR47959:SF13">
    <property type="entry name" value="ATP-DEPENDENT RNA HELICASE RHLE"/>
    <property type="match status" value="1"/>
</dbReference>
<sequence length="232" mass="26313">MFSATFPEEVQALTQELLNDPVEVQLQSDDASTVVQRVFNVNKGEKTAVLAHLIKEHQWRQALVFVNAKNSCEHLADKLYKRGIEAEVFHGDKGQGYRTRILDAFKSGEIDVLIATDIAARGLDIEKLPVVINFDLPRSPSDYIHRIGRSGRAGEVGLALSLIDYEDFHHFKVIEKKNKIRLEREQIKGFELDETVTEEMLAAIKPVAKPAGTGKKKRKKQMQQKSDIWLKH</sequence>
<dbReference type="SMART" id="SM00490">
    <property type="entry name" value="HELICc"/>
    <property type="match status" value="1"/>
</dbReference>
<dbReference type="eggNOG" id="COG0513">
    <property type="taxonomic scope" value="Bacteria"/>
</dbReference>
<dbReference type="EMBL" id="BBMN01000001">
    <property type="protein sequence ID" value="GAL02466.1"/>
    <property type="molecule type" value="Genomic_DNA"/>
</dbReference>
<dbReference type="PROSITE" id="PS51194">
    <property type="entry name" value="HELICASE_CTER"/>
    <property type="match status" value="1"/>
</dbReference>
<feature type="domain" description="Helicase C-terminal" evidence="7">
    <location>
        <begin position="48"/>
        <end position="195"/>
    </location>
</feature>
<reference evidence="8 9" key="1">
    <citation type="journal article" date="2014" name="Genome Announc.">
        <title>Draft Genome Sequences of Two Vibrionaceae Species, Vibrio ponticus C121 and Photobacterium aphoticum C119, Isolated as Coral Reef Microbiota.</title>
        <authorList>
            <person name="Al-saari N."/>
            <person name="Meirelles P.M."/>
            <person name="Mino S."/>
            <person name="Suda W."/>
            <person name="Oshima K."/>
            <person name="Hattori M."/>
            <person name="Ohkuma M."/>
            <person name="Thompson F.L."/>
            <person name="Gomez-Gil B."/>
            <person name="Sawabe T."/>
            <person name="Sawabe T."/>
        </authorList>
    </citation>
    <scope>NUCLEOTIDE SEQUENCE [LARGE SCALE GENOMIC DNA]</scope>
    <source>
        <strain evidence="8 9">JCM 19237</strain>
    </source>
</reference>
<dbReference type="GO" id="GO:0016787">
    <property type="term" value="F:hydrolase activity"/>
    <property type="evidence" value="ECO:0007669"/>
    <property type="project" value="UniProtKB-KW"/>
</dbReference>
<evidence type="ECO:0000256" key="5">
    <source>
        <dbReference type="ARBA" id="ARBA00038437"/>
    </source>
</evidence>
<evidence type="ECO:0000259" key="7">
    <source>
        <dbReference type="PROSITE" id="PS51194"/>
    </source>
</evidence>
<dbReference type="InterPro" id="IPR001650">
    <property type="entry name" value="Helicase_C-like"/>
</dbReference>
<evidence type="ECO:0000313" key="8">
    <source>
        <dbReference type="EMBL" id="GAL02466.1"/>
    </source>
</evidence>
<keyword evidence="2" id="KW-0378">Hydrolase</keyword>
<keyword evidence="3 8" id="KW-0347">Helicase</keyword>
<feature type="region of interest" description="Disordered" evidence="6">
    <location>
        <begin position="207"/>
        <end position="232"/>
    </location>
</feature>
<evidence type="ECO:0000313" key="9">
    <source>
        <dbReference type="Proteomes" id="UP000029227"/>
    </source>
</evidence>
<accession>A0A090QHT7</accession>
<dbReference type="Pfam" id="PF00271">
    <property type="entry name" value="Helicase_C"/>
    <property type="match status" value="1"/>
</dbReference>
<keyword evidence="1" id="KW-0547">Nucleotide-binding</keyword>
<evidence type="ECO:0000256" key="3">
    <source>
        <dbReference type="ARBA" id="ARBA00022806"/>
    </source>
</evidence>
<dbReference type="GO" id="GO:0005829">
    <property type="term" value="C:cytosol"/>
    <property type="evidence" value="ECO:0007669"/>
    <property type="project" value="TreeGrafter"/>
</dbReference>
<dbReference type="SUPFAM" id="SSF52540">
    <property type="entry name" value="P-loop containing nucleoside triphosphate hydrolases"/>
    <property type="match status" value="1"/>
</dbReference>
<comment type="caution">
    <text evidence="8">The sequence shown here is derived from an EMBL/GenBank/DDBJ whole genome shotgun (WGS) entry which is preliminary data.</text>
</comment>
<dbReference type="PANTHER" id="PTHR47959">
    <property type="entry name" value="ATP-DEPENDENT RNA HELICASE RHLE-RELATED"/>
    <property type="match status" value="1"/>
</dbReference>
<proteinExistence type="inferred from homology"/>
<name>A0A090QHT7_9GAMM</name>
<evidence type="ECO:0000256" key="1">
    <source>
        <dbReference type="ARBA" id="ARBA00022741"/>
    </source>
</evidence>
<organism evidence="8 9">
    <name type="scientific">Photobacterium aphoticum</name>
    <dbReference type="NCBI Taxonomy" id="754436"/>
    <lineage>
        <taxon>Bacteria</taxon>
        <taxon>Pseudomonadati</taxon>
        <taxon>Pseudomonadota</taxon>
        <taxon>Gammaproteobacteria</taxon>
        <taxon>Vibrionales</taxon>
        <taxon>Vibrionaceae</taxon>
        <taxon>Photobacterium</taxon>
    </lineage>
</organism>
<dbReference type="InterPro" id="IPR027417">
    <property type="entry name" value="P-loop_NTPase"/>
</dbReference>
<gene>
    <name evidence="8" type="ORF">JCM19237_5359</name>
</gene>
<comment type="similarity">
    <text evidence="5">Belongs to the DEAD box helicase family.</text>
</comment>
<dbReference type="InterPro" id="IPR050079">
    <property type="entry name" value="DEAD_box_RNA_helicase"/>
</dbReference>
<dbReference type="Proteomes" id="UP000029227">
    <property type="component" value="Unassembled WGS sequence"/>
</dbReference>
<evidence type="ECO:0000256" key="4">
    <source>
        <dbReference type="ARBA" id="ARBA00022840"/>
    </source>
</evidence>
<keyword evidence="4" id="KW-0067">ATP-binding</keyword>
<dbReference type="Gene3D" id="3.40.50.300">
    <property type="entry name" value="P-loop containing nucleotide triphosphate hydrolases"/>
    <property type="match status" value="1"/>
</dbReference>
<dbReference type="AlphaFoldDB" id="A0A090QHT7"/>
<evidence type="ECO:0000256" key="6">
    <source>
        <dbReference type="SAM" id="MobiDB-lite"/>
    </source>
</evidence>
<evidence type="ECO:0000256" key="2">
    <source>
        <dbReference type="ARBA" id="ARBA00022801"/>
    </source>
</evidence>
<dbReference type="CDD" id="cd18787">
    <property type="entry name" value="SF2_C_DEAD"/>
    <property type="match status" value="1"/>
</dbReference>
<dbReference type="GO" id="GO:0005524">
    <property type="term" value="F:ATP binding"/>
    <property type="evidence" value="ECO:0007669"/>
    <property type="project" value="UniProtKB-KW"/>
</dbReference>